<feature type="binding site" evidence="13">
    <location>
        <position position="239"/>
    </location>
    <ligand>
        <name>Mg(2+)</name>
        <dbReference type="ChEBI" id="CHEBI:18420"/>
    </ligand>
</feature>
<accession>A0A1I6LH19</accession>
<feature type="binding site" evidence="11">
    <location>
        <position position="211"/>
    </location>
    <ligand>
        <name>5-aminolevulinate</name>
        <dbReference type="ChEBI" id="CHEBI:356416"/>
        <label>1</label>
    </ligand>
</feature>
<feature type="binding site" evidence="12">
    <location>
        <position position="132"/>
    </location>
    <ligand>
        <name>Zn(2+)</name>
        <dbReference type="ChEBI" id="CHEBI:29105"/>
        <note>catalytic</note>
    </ligand>
</feature>
<evidence type="ECO:0000256" key="12">
    <source>
        <dbReference type="PIRSR" id="PIRSR001415-3"/>
    </source>
</evidence>
<evidence type="ECO:0000256" key="11">
    <source>
        <dbReference type="PIRSR" id="PIRSR001415-2"/>
    </source>
</evidence>
<comment type="pathway">
    <text evidence="1">Porphyrin-containing compound metabolism; protoporphyrin-IX biosynthesis; coproporphyrinogen-III from 5-aminolevulinate: step 1/4.</text>
</comment>
<dbReference type="Gene3D" id="3.20.20.70">
    <property type="entry name" value="Aldolase class I"/>
    <property type="match status" value="1"/>
</dbReference>
<evidence type="ECO:0000256" key="3">
    <source>
        <dbReference type="ARBA" id="ARBA00012053"/>
    </source>
</evidence>
<dbReference type="PIRSF" id="PIRSF001415">
    <property type="entry name" value="Porphbilin_synth"/>
    <property type="match status" value="1"/>
</dbReference>
<evidence type="ECO:0000256" key="8">
    <source>
        <dbReference type="ARBA" id="ARBA00032837"/>
    </source>
</evidence>
<evidence type="ECO:0000256" key="10">
    <source>
        <dbReference type="PIRSR" id="PIRSR001415-1"/>
    </source>
</evidence>
<keyword evidence="13" id="KW-0460">Magnesium</keyword>
<keyword evidence="5" id="KW-0350">Heme biosynthesis</keyword>
<sequence>MNFPQTRMRRLRKTEAMRSLVRETHLRPEALIYPLFICPGEGVRKPIRSMPGVFNLSVDEALKEAELAASLGVGGLLLFGLPAEKDELGTGAWAEDGIPQTALRAIKRQSSLKSLVTIADVCLCEYTSHGHCGVVQRDGDHYHIDNDPSVALLAKTAVSLAEAGADIVAPSDMMDGRIAAMREAMDEARLQDTPIMSYAAKFASAFYGPFREAADSAPQFGDRRSYQMDGANMREAMREIDQDIAEGADMLLMKPAMPYLDVIRAARERYDLPMGAYQVSGEYSMMHAAFERGWLEPERTMMESLLGIRRAGADFIVTYFALEAAKVLA</sequence>
<evidence type="ECO:0000256" key="6">
    <source>
        <dbReference type="ARBA" id="ARBA00023239"/>
    </source>
</evidence>
<dbReference type="Pfam" id="PF00490">
    <property type="entry name" value="ALAD"/>
    <property type="match status" value="1"/>
</dbReference>
<proteinExistence type="inferred from homology"/>
<feature type="active site" description="Schiff-base intermediate with substrate" evidence="10">
    <location>
        <position position="201"/>
    </location>
</feature>
<feature type="binding site" evidence="12">
    <location>
        <position position="124"/>
    </location>
    <ligand>
        <name>Zn(2+)</name>
        <dbReference type="ChEBI" id="CHEBI:29105"/>
        <note>catalytic</note>
    </ligand>
</feature>
<keyword evidence="16" id="KW-1185">Reference proteome</keyword>
<dbReference type="AlphaFoldDB" id="A0A1I6LH19"/>
<evidence type="ECO:0000256" key="1">
    <source>
        <dbReference type="ARBA" id="ARBA00004694"/>
    </source>
</evidence>
<evidence type="ECO:0000256" key="5">
    <source>
        <dbReference type="ARBA" id="ARBA00023133"/>
    </source>
</evidence>
<feature type="binding site" evidence="11">
    <location>
        <position position="280"/>
    </location>
    <ligand>
        <name>5-aminolevulinate</name>
        <dbReference type="ChEBI" id="CHEBI:356416"/>
        <label>2</label>
    </ligand>
</feature>
<dbReference type="InterPro" id="IPR013785">
    <property type="entry name" value="Aldolase_TIM"/>
</dbReference>
<organism evidence="15 16">
    <name type="scientific">Granulicella pectinivorans</name>
    <dbReference type="NCBI Taxonomy" id="474950"/>
    <lineage>
        <taxon>Bacteria</taxon>
        <taxon>Pseudomonadati</taxon>
        <taxon>Acidobacteriota</taxon>
        <taxon>Terriglobia</taxon>
        <taxon>Terriglobales</taxon>
        <taxon>Acidobacteriaceae</taxon>
        <taxon>Granulicella</taxon>
    </lineage>
</organism>
<keyword evidence="6" id="KW-0456">Lyase</keyword>
<feature type="binding site" evidence="11">
    <location>
        <position position="223"/>
    </location>
    <ligand>
        <name>5-aminolevulinate</name>
        <dbReference type="ChEBI" id="CHEBI:356416"/>
        <label>1</label>
    </ligand>
</feature>
<dbReference type="PANTHER" id="PTHR11458:SF0">
    <property type="entry name" value="DELTA-AMINOLEVULINIC ACID DEHYDRATASE"/>
    <property type="match status" value="1"/>
</dbReference>
<comment type="similarity">
    <text evidence="2 14">Belongs to the ALAD family.</text>
</comment>
<feature type="active site" description="Schiff-base intermediate with substrate" evidence="10">
    <location>
        <position position="254"/>
    </location>
</feature>
<evidence type="ECO:0000313" key="16">
    <source>
        <dbReference type="Proteomes" id="UP000199024"/>
    </source>
</evidence>
<keyword evidence="12" id="KW-0862">Zinc</keyword>
<protein>
    <recommendedName>
        <fullName evidence="4">Delta-aminolevulinic acid dehydratase</fullName>
        <ecNumber evidence="3">4.2.1.24</ecNumber>
    </recommendedName>
    <alternativeName>
        <fullName evidence="8">Porphobilinogen synthase</fullName>
    </alternativeName>
</protein>
<comment type="catalytic activity">
    <reaction evidence="9">
        <text>2 5-aminolevulinate = porphobilinogen + 2 H2O + H(+)</text>
        <dbReference type="Rhea" id="RHEA:24064"/>
        <dbReference type="ChEBI" id="CHEBI:15377"/>
        <dbReference type="ChEBI" id="CHEBI:15378"/>
        <dbReference type="ChEBI" id="CHEBI:58126"/>
        <dbReference type="ChEBI" id="CHEBI:356416"/>
        <dbReference type="EC" id="4.2.1.24"/>
    </reaction>
</comment>
<dbReference type="PANTHER" id="PTHR11458">
    <property type="entry name" value="DELTA-AMINOLEVULINIC ACID DEHYDRATASE"/>
    <property type="match status" value="1"/>
</dbReference>
<dbReference type="FunFam" id="3.20.20.70:FF:000019">
    <property type="entry name" value="Delta-aminolevulinic acid dehydratase"/>
    <property type="match status" value="1"/>
</dbReference>
<keyword evidence="12" id="KW-0479">Metal-binding</keyword>
<dbReference type="NCBIfam" id="NF006762">
    <property type="entry name" value="PRK09283.1"/>
    <property type="match status" value="1"/>
</dbReference>
<dbReference type="SMART" id="SM01004">
    <property type="entry name" value="ALAD"/>
    <property type="match status" value="1"/>
</dbReference>
<dbReference type="UniPathway" id="UPA00251">
    <property type="reaction ID" value="UER00318"/>
</dbReference>
<evidence type="ECO:0000313" key="15">
    <source>
        <dbReference type="EMBL" id="SFS02777.1"/>
    </source>
</evidence>
<evidence type="ECO:0000256" key="7">
    <source>
        <dbReference type="ARBA" id="ARBA00023244"/>
    </source>
</evidence>
<dbReference type="GO" id="GO:0005829">
    <property type="term" value="C:cytosol"/>
    <property type="evidence" value="ECO:0007669"/>
    <property type="project" value="TreeGrafter"/>
</dbReference>
<reference evidence="15 16" key="1">
    <citation type="submission" date="2016-10" db="EMBL/GenBank/DDBJ databases">
        <authorList>
            <person name="de Groot N.N."/>
        </authorList>
    </citation>
    <scope>NUCLEOTIDE SEQUENCE [LARGE SCALE GENOMIC DNA]</scope>
    <source>
        <strain evidence="15 16">DSM 21001</strain>
    </source>
</reference>
<dbReference type="GO" id="GO:0008270">
    <property type="term" value="F:zinc ion binding"/>
    <property type="evidence" value="ECO:0007669"/>
    <property type="project" value="TreeGrafter"/>
</dbReference>
<evidence type="ECO:0000256" key="14">
    <source>
        <dbReference type="RuleBase" id="RU004161"/>
    </source>
</evidence>
<evidence type="ECO:0000256" key="2">
    <source>
        <dbReference type="ARBA" id="ARBA00008055"/>
    </source>
</evidence>
<dbReference type="RefSeq" id="WP_089836674.1">
    <property type="nucleotide sequence ID" value="NZ_FOZL01000001.1"/>
</dbReference>
<dbReference type="PRINTS" id="PR00144">
    <property type="entry name" value="DALDHYDRTASE"/>
</dbReference>
<dbReference type="EC" id="4.2.1.24" evidence="3"/>
<dbReference type="InterPro" id="IPR001731">
    <property type="entry name" value="ALAD"/>
</dbReference>
<dbReference type="Proteomes" id="UP000199024">
    <property type="component" value="Unassembled WGS sequence"/>
</dbReference>
<dbReference type="CDD" id="cd00384">
    <property type="entry name" value="ALAD_PBGS"/>
    <property type="match status" value="1"/>
</dbReference>
<dbReference type="EMBL" id="FOZL01000001">
    <property type="protein sequence ID" value="SFS02777.1"/>
    <property type="molecule type" value="Genomic_DNA"/>
</dbReference>
<dbReference type="SUPFAM" id="SSF51569">
    <property type="entry name" value="Aldolase"/>
    <property type="match status" value="1"/>
</dbReference>
<name>A0A1I6LH19_9BACT</name>
<dbReference type="STRING" id="474950.SAMN05421771_0710"/>
<keyword evidence="7" id="KW-0627">Porphyrin biosynthesis</keyword>
<dbReference type="OrthoDB" id="9805001at2"/>
<feature type="binding site" evidence="12">
    <location>
        <position position="122"/>
    </location>
    <ligand>
        <name>Zn(2+)</name>
        <dbReference type="ChEBI" id="CHEBI:29105"/>
        <note>catalytic</note>
    </ligand>
</feature>
<dbReference type="GO" id="GO:0004655">
    <property type="term" value="F:porphobilinogen synthase activity"/>
    <property type="evidence" value="ECO:0007669"/>
    <property type="project" value="UniProtKB-EC"/>
</dbReference>
<evidence type="ECO:0000256" key="9">
    <source>
        <dbReference type="ARBA" id="ARBA00047651"/>
    </source>
</evidence>
<dbReference type="GO" id="GO:0006782">
    <property type="term" value="P:protoporphyrinogen IX biosynthetic process"/>
    <property type="evidence" value="ECO:0007669"/>
    <property type="project" value="UniProtKB-UniPathway"/>
</dbReference>
<feature type="binding site" evidence="11">
    <location>
        <position position="319"/>
    </location>
    <ligand>
        <name>5-aminolevulinate</name>
        <dbReference type="ChEBI" id="CHEBI:356416"/>
        <label>2</label>
    </ligand>
</feature>
<gene>
    <name evidence="15" type="ORF">SAMN05421771_0710</name>
</gene>
<evidence type="ECO:0000256" key="13">
    <source>
        <dbReference type="PIRSR" id="PIRSR001415-5"/>
    </source>
</evidence>
<evidence type="ECO:0000256" key="4">
    <source>
        <dbReference type="ARBA" id="ARBA00020771"/>
    </source>
</evidence>